<dbReference type="SUPFAM" id="SSF52777">
    <property type="entry name" value="CoA-dependent acyltransferases"/>
    <property type="match status" value="1"/>
</dbReference>
<comment type="similarity">
    <text evidence="2">Belongs to the ATP-dependent AMP-binding enzyme family.</text>
</comment>
<feature type="non-terminal residue" evidence="6">
    <location>
        <position position="1"/>
    </location>
</feature>
<dbReference type="PROSITE" id="PS00012">
    <property type="entry name" value="PHOSPHOPANTETHEINE"/>
    <property type="match status" value="1"/>
</dbReference>
<dbReference type="OrthoDB" id="9803968at2"/>
<feature type="domain" description="Carrier" evidence="5">
    <location>
        <begin position="627"/>
        <end position="691"/>
    </location>
</feature>
<keyword evidence="4" id="KW-0597">Phosphoprotein</keyword>
<reference evidence="6 7" key="1">
    <citation type="submission" date="2019-03" db="EMBL/GenBank/DDBJ databases">
        <title>Bradyrhizobium diversity isolated from nodules of Chamaecrista fasciculata.</title>
        <authorList>
            <person name="Klepa M.S."/>
            <person name="Urquiaga M.O."/>
            <person name="Hungria M."/>
            <person name="Delamuta J.R."/>
        </authorList>
    </citation>
    <scope>NUCLEOTIDE SEQUENCE [LARGE SCALE GENOMIC DNA]</scope>
    <source>
        <strain evidence="6 7">CNPSo 3448</strain>
    </source>
</reference>
<dbReference type="GO" id="GO:0043041">
    <property type="term" value="P:amino acid activation for nonribosomal peptide biosynthetic process"/>
    <property type="evidence" value="ECO:0007669"/>
    <property type="project" value="TreeGrafter"/>
</dbReference>
<dbReference type="InterPro" id="IPR009081">
    <property type="entry name" value="PP-bd_ACP"/>
</dbReference>
<dbReference type="GO" id="GO:0003824">
    <property type="term" value="F:catalytic activity"/>
    <property type="evidence" value="ECO:0007669"/>
    <property type="project" value="InterPro"/>
</dbReference>
<dbReference type="AlphaFoldDB" id="A0A4Y9L075"/>
<accession>A0A4Y9L075</accession>
<sequence length="691" mass="74190">LDHTPLFQVMLAWENNEVGSLELPGLSVEAAREEIDQLKFDLELSLGEHGEEIAGTLAYATALFDQATIERQRGYLLALLRAMAADAQQEVQRIELLSAAERTDLLEDLNRTAAPYPAERCIHELFEAQVRKAPDAVAVVCGDERLSYGELNARANRLAHHLIALGVKPGDRIATVLDRSAALVVAQLAVLKAGGVYVPIDRALPVARQELLMADCAARLVLCGDDLVEATIPVRAIEPLIAGTECSSDPGLALSAETAAYVMYTSGSTGLPKGVVVPHRAVNRLVINSGYVKIDAGDRVAWAGNPAFDASTFEVWAPLLNGGCIVAMHASTVRDTASVARALEQHRVTSLFLTTALFNQYTSSIAPTLAQLKHLLCGGERGDLASFLRVLKENGPVRLMNCYGPTETTTFATIWTCPADFNGSLVPIGRPIANTRVYLLDGHGGLVPFGAVGELCIGGAGVARGYLNRPELTAERFIASPFVEGDRLYRTGDLARYLPDGNLEFLGRNDDQVKIRGYRIEPGEIVAKLCEHAWVREAVVVARQNGPSDKHLIAYVVCAPEAGSDEGDAGGLAGALREHLSARLPDYMVPSAFVRLAALPLTLNGKLDRNALPAPRDQAYALAAYEAPQGAVETALAQIWAELLGVERIGRNDHFFELGGHSLLAVQMSSRLSQAVGVDLPLSTLFARPVL</sequence>
<dbReference type="Gene3D" id="3.30.300.30">
    <property type="match status" value="1"/>
</dbReference>
<dbReference type="NCBIfam" id="TIGR01733">
    <property type="entry name" value="AA-adenyl-dom"/>
    <property type="match status" value="1"/>
</dbReference>
<dbReference type="Pfam" id="PF00668">
    <property type="entry name" value="Condensation"/>
    <property type="match status" value="1"/>
</dbReference>
<dbReference type="InterPro" id="IPR001242">
    <property type="entry name" value="Condensation_dom"/>
</dbReference>
<dbReference type="InterPro" id="IPR006162">
    <property type="entry name" value="Ppantetheine_attach_site"/>
</dbReference>
<dbReference type="Proteomes" id="UP000297966">
    <property type="component" value="Unassembled WGS sequence"/>
</dbReference>
<dbReference type="PROSITE" id="PS00455">
    <property type="entry name" value="AMP_BINDING"/>
    <property type="match status" value="1"/>
</dbReference>
<dbReference type="InterPro" id="IPR020806">
    <property type="entry name" value="PKS_PP-bd"/>
</dbReference>
<dbReference type="InterPro" id="IPR025110">
    <property type="entry name" value="AMP-bd_C"/>
</dbReference>
<evidence type="ECO:0000256" key="3">
    <source>
        <dbReference type="ARBA" id="ARBA00022450"/>
    </source>
</evidence>
<dbReference type="Gene3D" id="2.30.38.10">
    <property type="entry name" value="Luciferase, Domain 3"/>
    <property type="match status" value="1"/>
</dbReference>
<comment type="caution">
    <text evidence="6">The sequence shown here is derived from an EMBL/GenBank/DDBJ whole genome shotgun (WGS) entry which is preliminary data.</text>
</comment>
<dbReference type="InterPro" id="IPR023213">
    <property type="entry name" value="CAT-like_dom_sf"/>
</dbReference>
<dbReference type="SUPFAM" id="SSF56801">
    <property type="entry name" value="Acetyl-CoA synthetase-like"/>
    <property type="match status" value="1"/>
</dbReference>
<keyword evidence="3" id="KW-0596">Phosphopantetheine</keyword>
<dbReference type="Pfam" id="PF00550">
    <property type="entry name" value="PP-binding"/>
    <property type="match status" value="1"/>
</dbReference>
<dbReference type="GO" id="GO:0044550">
    <property type="term" value="P:secondary metabolite biosynthetic process"/>
    <property type="evidence" value="ECO:0007669"/>
    <property type="project" value="UniProtKB-ARBA"/>
</dbReference>
<comment type="cofactor">
    <cofactor evidence="1">
        <name>pantetheine 4'-phosphate</name>
        <dbReference type="ChEBI" id="CHEBI:47942"/>
    </cofactor>
</comment>
<dbReference type="Gene3D" id="1.10.1200.10">
    <property type="entry name" value="ACP-like"/>
    <property type="match status" value="1"/>
</dbReference>
<dbReference type="Gene3D" id="3.30.559.10">
    <property type="entry name" value="Chloramphenicol acetyltransferase-like domain"/>
    <property type="match status" value="1"/>
</dbReference>
<dbReference type="InterPro" id="IPR010071">
    <property type="entry name" value="AA_adenyl_dom"/>
</dbReference>
<dbReference type="FunFam" id="3.40.50.980:FF:000001">
    <property type="entry name" value="Non-ribosomal peptide synthetase"/>
    <property type="match status" value="1"/>
</dbReference>
<dbReference type="EMBL" id="SPQT01000107">
    <property type="protein sequence ID" value="TFV35604.1"/>
    <property type="molecule type" value="Genomic_DNA"/>
</dbReference>
<evidence type="ECO:0000259" key="5">
    <source>
        <dbReference type="PROSITE" id="PS50075"/>
    </source>
</evidence>
<dbReference type="FunFam" id="3.30.300.30:FF:000010">
    <property type="entry name" value="Enterobactin synthetase component F"/>
    <property type="match status" value="1"/>
</dbReference>
<dbReference type="Gene3D" id="3.40.50.980">
    <property type="match status" value="2"/>
</dbReference>
<dbReference type="InterPro" id="IPR000873">
    <property type="entry name" value="AMP-dep_synth/lig_dom"/>
</dbReference>
<proteinExistence type="inferred from homology"/>
<gene>
    <name evidence="6" type="ORF">E4K65_46570</name>
</gene>
<dbReference type="FunFam" id="2.30.38.10:FF:000001">
    <property type="entry name" value="Non-ribosomal peptide synthetase PvdI"/>
    <property type="match status" value="1"/>
</dbReference>
<keyword evidence="7" id="KW-1185">Reference proteome</keyword>
<dbReference type="PANTHER" id="PTHR45527">
    <property type="entry name" value="NONRIBOSOMAL PEPTIDE SYNTHETASE"/>
    <property type="match status" value="1"/>
</dbReference>
<dbReference type="FunFam" id="1.10.1200.10:FF:000005">
    <property type="entry name" value="Nonribosomal peptide synthetase 1"/>
    <property type="match status" value="1"/>
</dbReference>
<dbReference type="Gene3D" id="3.30.559.30">
    <property type="entry name" value="Nonribosomal peptide synthetase, condensation domain"/>
    <property type="match status" value="1"/>
</dbReference>
<name>A0A4Y9L075_9BRAD</name>
<dbReference type="InterPro" id="IPR045851">
    <property type="entry name" value="AMP-bd_C_sf"/>
</dbReference>
<dbReference type="RefSeq" id="WP_135179746.1">
    <property type="nucleotide sequence ID" value="NZ_SPQT01000107.1"/>
</dbReference>
<dbReference type="GO" id="GO:0031177">
    <property type="term" value="F:phosphopantetheine binding"/>
    <property type="evidence" value="ECO:0007669"/>
    <property type="project" value="InterPro"/>
</dbReference>
<dbReference type="Pfam" id="PF13193">
    <property type="entry name" value="AMP-binding_C"/>
    <property type="match status" value="1"/>
</dbReference>
<feature type="non-terminal residue" evidence="6">
    <location>
        <position position="691"/>
    </location>
</feature>
<dbReference type="InterPro" id="IPR036736">
    <property type="entry name" value="ACP-like_sf"/>
</dbReference>
<evidence type="ECO:0000256" key="2">
    <source>
        <dbReference type="ARBA" id="ARBA00006432"/>
    </source>
</evidence>
<dbReference type="Pfam" id="PF00501">
    <property type="entry name" value="AMP-binding"/>
    <property type="match status" value="1"/>
</dbReference>
<dbReference type="PANTHER" id="PTHR45527:SF1">
    <property type="entry name" value="FATTY ACID SYNTHASE"/>
    <property type="match status" value="1"/>
</dbReference>
<dbReference type="FunFam" id="3.40.50.12780:FF:000012">
    <property type="entry name" value="Non-ribosomal peptide synthetase"/>
    <property type="match status" value="1"/>
</dbReference>
<protein>
    <submittedName>
        <fullName evidence="6">Amino acid adenylation domain-containing protein</fullName>
    </submittedName>
</protein>
<dbReference type="GO" id="GO:0005737">
    <property type="term" value="C:cytoplasm"/>
    <property type="evidence" value="ECO:0007669"/>
    <property type="project" value="TreeGrafter"/>
</dbReference>
<dbReference type="SMART" id="SM00823">
    <property type="entry name" value="PKS_PP"/>
    <property type="match status" value="1"/>
</dbReference>
<dbReference type="CDD" id="cd12117">
    <property type="entry name" value="A_NRPS_Srf_like"/>
    <property type="match status" value="1"/>
</dbReference>
<evidence type="ECO:0000313" key="6">
    <source>
        <dbReference type="EMBL" id="TFV35604.1"/>
    </source>
</evidence>
<organism evidence="6 7">
    <name type="scientific">Bradyrhizobium niftali</name>
    <dbReference type="NCBI Taxonomy" id="2560055"/>
    <lineage>
        <taxon>Bacteria</taxon>
        <taxon>Pseudomonadati</taxon>
        <taxon>Pseudomonadota</taxon>
        <taxon>Alphaproteobacteria</taxon>
        <taxon>Hyphomicrobiales</taxon>
        <taxon>Nitrobacteraceae</taxon>
        <taxon>Bradyrhizobium</taxon>
    </lineage>
</organism>
<evidence type="ECO:0000256" key="4">
    <source>
        <dbReference type="ARBA" id="ARBA00022553"/>
    </source>
</evidence>
<dbReference type="SUPFAM" id="SSF47336">
    <property type="entry name" value="ACP-like"/>
    <property type="match status" value="1"/>
</dbReference>
<dbReference type="PROSITE" id="PS50075">
    <property type="entry name" value="CARRIER"/>
    <property type="match status" value="1"/>
</dbReference>
<evidence type="ECO:0000313" key="7">
    <source>
        <dbReference type="Proteomes" id="UP000297966"/>
    </source>
</evidence>
<evidence type="ECO:0000256" key="1">
    <source>
        <dbReference type="ARBA" id="ARBA00001957"/>
    </source>
</evidence>
<dbReference type="InterPro" id="IPR020845">
    <property type="entry name" value="AMP-binding_CS"/>
</dbReference>